<dbReference type="EMBL" id="KZ806231">
    <property type="protein sequence ID" value="PVH90550.1"/>
    <property type="molecule type" value="Genomic_DNA"/>
</dbReference>
<evidence type="ECO:0000313" key="2">
    <source>
        <dbReference type="EMBL" id="PVH90550.1"/>
    </source>
</evidence>
<evidence type="ECO:0000256" key="1">
    <source>
        <dbReference type="SAM" id="MobiDB-lite"/>
    </source>
</evidence>
<feature type="compositionally biased region" description="Basic and acidic residues" evidence="1">
    <location>
        <begin position="29"/>
        <end position="40"/>
    </location>
</feature>
<protein>
    <submittedName>
        <fullName evidence="2">Uncharacterized protein</fullName>
    </submittedName>
</protein>
<proteinExistence type="predicted"/>
<reference evidence="2 3" key="1">
    <citation type="journal article" date="2018" name="Sci. Rep.">
        <title>Comparative genomics provides insights into the lifestyle and reveals functional heterogeneity of dark septate endophytic fungi.</title>
        <authorList>
            <person name="Knapp D.G."/>
            <person name="Nemeth J.B."/>
            <person name="Barry K."/>
            <person name="Hainaut M."/>
            <person name="Henrissat B."/>
            <person name="Johnson J."/>
            <person name="Kuo A."/>
            <person name="Lim J.H.P."/>
            <person name="Lipzen A."/>
            <person name="Nolan M."/>
            <person name="Ohm R.A."/>
            <person name="Tamas L."/>
            <person name="Grigoriev I.V."/>
            <person name="Spatafora J.W."/>
            <person name="Nagy L.G."/>
            <person name="Kovacs G.M."/>
        </authorList>
    </citation>
    <scope>NUCLEOTIDE SEQUENCE [LARGE SCALE GENOMIC DNA]</scope>
    <source>
        <strain evidence="2 3">DSE2036</strain>
    </source>
</reference>
<feature type="compositionally biased region" description="Acidic residues" evidence="1">
    <location>
        <begin position="41"/>
        <end position="61"/>
    </location>
</feature>
<keyword evidence="3" id="KW-1185">Reference proteome</keyword>
<sequence>MNRPSLKLHKVSKKTPDGYQTPDGPESWLTKEEATARSENDNNDLDDDYSNDDYSNDDASTEYESQLDGPYDRSFLDSDLSDYYTSSGDSDDYFPNPDDKSTEGSSCDDTDLSLQQPNTE</sequence>
<feature type="region of interest" description="Disordered" evidence="1">
    <location>
        <begin position="1"/>
        <end position="120"/>
    </location>
</feature>
<dbReference type="AlphaFoldDB" id="A0A2V1CXT8"/>
<accession>A0A2V1CXT8</accession>
<gene>
    <name evidence="2" type="ORF">DM02DRAFT_664939</name>
</gene>
<dbReference type="Proteomes" id="UP000244855">
    <property type="component" value="Unassembled WGS sequence"/>
</dbReference>
<name>A0A2V1CXT8_9PLEO</name>
<organism evidence="2 3">
    <name type="scientific">Periconia macrospinosa</name>
    <dbReference type="NCBI Taxonomy" id="97972"/>
    <lineage>
        <taxon>Eukaryota</taxon>
        <taxon>Fungi</taxon>
        <taxon>Dikarya</taxon>
        <taxon>Ascomycota</taxon>
        <taxon>Pezizomycotina</taxon>
        <taxon>Dothideomycetes</taxon>
        <taxon>Pleosporomycetidae</taxon>
        <taxon>Pleosporales</taxon>
        <taxon>Massarineae</taxon>
        <taxon>Periconiaceae</taxon>
        <taxon>Periconia</taxon>
    </lineage>
</organism>
<feature type="compositionally biased region" description="Basic residues" evidence="1">
    <location>
        <begin position="1"/>
        <end position="13"/>
    </location>
</feature>
<evidence type="ECO:0000313" key="3">
    <source>
        <dbReference type="Proteomes" id="UP000244855"/>
    </source>
</evidence>
<feature type="compositionally biased region" description="Low complexity" evidence="1">
    <location>
        <begin position="77"/>
        <end position="88"/>
    </location>
</feature>